<reference evidence="3" key="1">
    <citation type="submission" date="2023-01" db="EMBL/GenBank/DDBJ databases">
        <title>Key to firefly adult light organ development and bioluminescence: homeobox transcription factors regulate luciferase expression and transportation to peroxisome.</title>
        <authorList>
            <person name="Fu X."/>
        </authorList>
    </citation>
    <scope>NUCLEOTIDE SEQUENCE [LARGE SCALE GENOMIC DNA]</scope>
</reference>
<proteinExistence type="predicted"/>
<name>A0AAN7PE90_9COLE</name>
<dbReference type="PANTHER" id="PTHR31649:SF10">
    <property type="entry name" value="IP19903P-RELATED"/>
    <property type="match status" value="1"/>
</dbReference>
<dbReference type="EMBL" id="JARPUR010000001">
    <property type="protein sequence ID" value="KAK4886675.1"/>
    <property type="molecule type" value="Genomic_DNA"/>
</dbReference>
<keyword evidence="3" id="KW-1185">Reference proteome</keyword>
<dbReference type="PANTHER" id="PTHR31649">
    <property type="entry name" value="AGAP009604-PA"/>
    <property type="match status" value="1"/>
</dbReference>
<dbReference type="SMART" id="SM00696">
    <property type="entry name" value="DM9"/>
    <property type="match status" value="2"/>
</dbReference>
<sequence>MLLSYCFILSLLIGHCLTKSSCRSNVTPKNVTFKKVIPDYYWREYLGVIPDDAFPGGSDKSGAHTYIGQMFTKGLLLPATIYQGSQTALASAGGISIRQENFVKILCTQSPGRYRWIPTENSKIHLLTDVHLVIGGTEAGYVLNIGRVNHEMNVVIGKIFADHTLHKGLKIPYNNQEITYQSYEVLVYRYPGYRLLFPNFDENINPFNINEIDKLKKMLANLHLQ</sequence>
<evidence type="ECO:0000256" key="1">
    <source>
        <dbReference type="SAM" id="SignalP"/>
    </source>
</evidence>
<accession>A0AAN7PE90</accession>
<feature type="signal peptide" evidence="1">
    <location>
        <begin position="1"/>
        <end position="18"/>
    </location>
</feature>
<keyword evidence="1" id="KW-0732">Signal</keyword>
<evidence type="ECO:0000313" key="3">
    <source>
        <dbReference type="Proteomes" id="UP001353858"/>
    </source>
</evidence>
<dbReference type="AlphaFoldDB" id="A0AAN7PE90"/>
<comment type="caution">
    <text evidence="2">The sequence shown here is derived from an EMBL/GenBank/DDBJ whole genome shotgun (WGS) entry which is preliminary data.</text>
</comment>
<dbReference type="Pfam" id="PF11901">
    <property type="entry name" value="DM9"/>
    <property type="match status" value="1"/>
</dbReference>
<protein>
    <submittedName>
        <fullName evidence="2">Uncharacterized protein</fullName>
    </submittedName>
</protein>
<gene>
    <name evidence="2" type="ORF">RN001_002946</name>
</gene>
<organism evidence="2 3">
    <name type="scientific">Aquatica leii</name>
    <dbReference type="NCBI Taxonomy" id="1421715"/>
    <lineage>
        <taxon>Eukaryota</taxon>
        <taxon>Metazoa</taxon>
        <taxon>Ecdysozoa</taxon>
        <taxon>Arthropoda</taxon>
        <taxon>Hexapoda</taxon>
        <taxon>Insecta</taxon>
        <taxon>Pterygota</taxon>
        <taxon>Neoptera</taxon>
        <taxon>Endopterygota</taxon>
        <taxon>Coleoptera</taxon>
        <taxon>Polyphaga</taxon>
        <taxon>Elateriformia</taxon>
        <taxon>Elateroidea</taxon>
        <taxon>Lampyridae</taxon>
        <taxon>Luciolinae</taxon>
        <taxon>Aquatica</taxon>
    </lineage>
</organism>
<dbReference type="InterPro" id="IPR006616">
    <property type="entry name" value="DM9_repeat"/>
</dbReference>
<evidence type="ECO:0000313" key="2">
    <source>
        <dbReference type="EMBL" id="KAK4886675.1"/>
    </source>
</evidence>
<dbReference type="Proteomes" id="UP001353858">
    <property type="component" value="Unassembled WGS sequence"/>
</dbReference>
<feature type="chain" id="PRO_5042946019" evidence="1">
    <location>
        <begin position="19"/>
        <end position="225"/>
    </location>
</feature>